<dbReference type="GO" id="GO:0003676">
    <property type="term" value="F:nucleic acid binding"/>
    <property type="evidence" value="ECO:0007669"/>
    <property type="project" value="InterPro"/>
</dbReference>
<dbReference type="InterPro" id="IPR036397">
    <property type="entry name" value="RNaseH_sf"/>
</dbReference>
<organism evidence="3 4">
    <name type="scientific">Bacteroides uniformis str. 3978 T3 ii</name>
    <dbReference type="NCBI Taxonomy" id="1339349"/>
    <lineage>
        <taxon>Bacteria</taxon>
        <taxon>Pseudomonadati</taxon>
        <taxon>Bacteroidota</taxon>
        <taxon>Bacteroidia</taxon>
        <taxon>Bacteroidales</taxon>
        <taxon>Bacteroidaceae</taxon>
        <taxon>Bacteroides</taxon>
    </lineage>
</organism>
<dbReference type="EMBL" id="JNHN01000044">
    <property type="protein sequence ID" value="KDS61866.1"/>
    <property type="molecule type" value="Genomic_DNA"/>
</dbReference>
<dbReference type="PANTHER" id="PTHR46889:SF5">
    <property type="entry name" value="INTEGRASE PROTEIN"/>
    <property type="match status" value="1"/>
</dbReference>
<dbReference type="Gene3D" id="3.30.420.10">
    <property type="entry name" value="Ribonuclease H-like superfamily/Ribonuclease H"/>
    <property type="match status" value="1"/>
</dbReference>
<proteinExistence type="predicted"/>
<dbReference type="NCBIfam" id="NF033516">
    <property type="entry name" value="transpos_IS3"/>
    <property type="match status" value="1"/>
</dbReference>
<feature type="region of interest" description="Disordered" evidence="1">
    <location>
        <begin position="203"/>
        <end position="238"/>
    </location>
</feature>
<evidence type="ECO:0000313" key="4">
    <source>
        <dbReference type="Proteomes" id="UP000028013"/>
    </source>
</evidence>
<protein>
    <submittedName>
        <fullName evidence="3">Integrase core domain protein</fullName>
    </submittedName>
</protein>
<sequence>MLPARKTRHTTNSNHRYHKWKNLIKGLTLTSANQLWVSDITYIPLANGEVCYLHLITDAYSHKIVGWVLADTLRVSATINALQQAIEQAVEMTGDENLTGLIHHSDRGVQYCCDPYVALLQKHGIAISMTEDYKPTDNAVAERINGIIKAESSHPRGRFNDIGHARNVIARYIHFYNHRRPHMSIGYKIPAVAHLEKGIQKKMWKKKKYPSTSSNKKKDAISLQSRTASPGEGAGQRT</sequence>
<dbReference type="SUPFAM" id="SSF53098">
    <property type="entry name" value="Ribonuclease H-like"/>
    <property type="match status" value="1"/>
</dbReference>
<dbReference type="InterPro" id="IPR001584">
    <property type="entry name" value="Integrase_cat-core"/>
</dbReference>
<dbReference type="InterPro" id="IPR048020">
    <property type="entry name" value="Transpos_IS3"/>
</dbReference>
<gene>
    <name evidence="3" type="ORF">M094_3492</name>
</gene>
<evidence type="ECO:0000256" key="1">
    <source>
        <dbReference type="SAM" id="MobiDB-lite"/>
    </source>
</evidence>
<dbReference type="InterPro" id="IPR050900">
    <property type="entry name" value="Transposase_IS3/IS150/IS904"/>
</dbReference>
<accession>A0A078SNE3</accession>
<dbReference type="InterPro" id="IPR012337">
    <property type="entry name" value="RNaseH-like_sf"/>
</dbReference>
<comment type="caution">
    <text evidence="3">The sequence shown here is derived from an EMBL/GenBank/DDBJ whole genome shotgun (WGS) entry which is preliminary data.</text>
</comment>
<dbReference type="PATRIC" id="fig|1339349.3.peg.358"/>
<evidence type="ECO:0000259" key="2">
    <source>
        <dbReference type="PROSITE" id="PS50994"/>
    </source>
</evidence>
<evidence type="ECO:0000313" key="3">
    <source>
        <dbReference type="EMBL" id="KDS61866.1"/>
    </source>
</evidence>
<dbReference type="Pfam" id="PF00665">
    <property type="entry name" value="rve"/>
    <property type="match status" value="1"/>
</dbReference>
<dbReference type="Proteomes" id="UP000028013">
    <property type="component" value="Unassembled WGS sequence"/>
</dbReference>
<dbReference type="PROSITE" id="PS50994">
    <property type="entry name" value="INTEGRASE"/>
    <property type="match status" value="1"/>
</dbReference>
<name>A0A078SNE3_BACUN</name>
<dbReference type="PANTHER" id="PTHR46889">
    <property type="entry name" value="TRANSPOSASE INSF FOR INSERTION SEQUENCE IS3B-RELATED"/>
    <property type="match status" value="1"/>
</dbReference>
<feature type="domain" description="Integrase catalytic" evidence="2">
    <location>
        <begin position="27"/>
        <end position="198"/>
    </location>
</feature>
<dbReference type="GO" id="GO:0015074">
    <property type="term" value="P:DNA integration"/>
    <property type="evidence" value="ECO:0007669"/>
    <property type="project" value="InterPro"/>
</dbReference>
<reference evidence="3 4" key="1">
    <citation type="submission" date="2014-04" db="EMBL/GenBank/DDBJ databases">
        <authorList>
            <person name="Sears C."/>
            <person name="Carroll K."/>
            <person name="Sack B.R."/>
            <person name="Qadri F."/>
            <person name="Myers L.L."/>
            <person name="Chung G.-T."/>
            <person name="Escheverria P."/>
            <person name="Fraser C.M."/>
            <person name="Sadzewicz L."/>
            <person name="Shefchek K.A."/>
            <person name="Tallon L."/>
            <person name="Das S.P."/>
            <person name="Daugherty S."/>
            <person name="Mongodin E.F."/>
        </authorList>
    </citation>
    <scope>NUCLEOTIDE SEQUENCE [LARGE SCALE GENOMIC DNA]</scope>
    <source>
        <strain evidence="3 4">3978 T3 ii</strain>
    </source>
</reference>
<dbReference type="AlphaFoldDB" id="A0A078SNE3"/>